<dbReference type="SUPFAM" id="SSF56112">
    <property type="entry name" value="Protein kinase-like (PK-like)"/>
    <property type="match status" value="1"/>
</dbReference>
<keyword evidence="7" id="KW-0812">Transmembrane</keyword>
<dbReference type="Proteomes" id="UP000631114">
    <property type="component" value="Unassembled WGS sequence"/>
</dbReference>
<keyword evidence="4 5" id="KW-0067">ATP-binding</keyword>
<keyword evidence="10" id="KW-1185">Reference proteome</keyword>
<feature type="binding site" evidence="5">
    <location>
        <position position="40"/>
    </location>
    <ligand>
        <name>ATP</name>
        <dbReference type="ChEBI" id="CHEBI:30616"/>
    </ligand>
</feature>
<sequence length="351" mass="39695">MEELEWTRGKKLGSGGFASVYMATTNPNQTSFMPPVMAVKSVVLTKARSLERESDIYYHLQGSCPYILGFFGDDVTIDNGKAYFNVFLEYGPFGSLGDRIRQQYGNYRIGLHEFEVNRYSKGILEGIKYVHQKNYVHCDIKPDNILLVPTPSDSARVNVVPKIADFGLAKRVGKKVENKNEDGRISIRGTPIYMAPESIRYNEYEPPSDIWAFGLVVLEMLTGQKPWNSDCDTPVNSLLQRIGYSDELPSIPSYLSSEAQDFLKKCLVKDVALRWSVDKLLSHPFVTRCWYLLLPTCLCQNGIPILVFTAVAAYNGTKRRRITDEVEVVLVSSHPFPGSDNNKEVLKEQRK</sequence>
<dbReference type="SMART" id="SM00220">
    <property type="entry name" value="S_TKc"/>
    <property type="match status" value="1"/>
</dbReference>
<accession>A0A835IDA8</accession>
<evidence type="ECO:0000256" key="4">
    <source>
        <dbReference type="ARBA" id="ARBA00022840"/>
    </source>
</evidence>
<keyword evidence="2 5" id="KW-0547">Nucleotide-binding</keyword>
<comment type="similarity">
    <text evidence="6">Belongs to the protein kinase superfamily.</text>
</comment>
<evidence type="ECO:0000313" key="10">
    <source>
        <dbReference type="Proteomes" id="UP000631114"/>
    </source>
</evidence>
<feature type="domain" description="Protein kinase" evidence="8">
    <location>
        <begin position="6"/>
        <end position="286"/>
    </location>
</feature>
<evidence type="ECO:0000313" key="9">
    <source>
        <dbReference type="EMBL" id="KAF9615885.1"/>
    </source>
</evidence>
<keyword evidence="7" id="KW-1133">Transmembrane helix</keyword>
<evidence type="ECO:0000256" key="7">
    <source>
        <dbReference type="SAM" id="Phobius"/>
    </source>
</evidence>
<dbReference type="AlphaFoldDB" id="A0A835IDA8"/>
<gene>
    <name evidence="9" type="ORF">IFM89_026811</name>
</gene>
<evidence type="ECO:0000256" key="1">
    <source>
        <dbReference type="ARBA" id="ARBA00022679"/>
    </source>
</evidence>
<dbReference type="GO" id="GO:0005524">
    <property type="term" value="F:ATP binding"/>
    <property type="evidence" value="ECO:0007669"/>
    <property type="project" value="UniProtKB-UniRule"/>
</dbReference>
<proteinExistence type="inferred from homology"/>
<dbReference type="InterPro" id="IPR017441">
    <property type="entry name" value="Protein_kinase_ATP_BS"/>
</dbReference>
<dbReference type="InterPro" id="IPR000719">
    <property type="entry name" value="Prot_kinase_dom"/>
</dbReference>
<dbReference type="PROSITE" id="PS00107">
    <property type="entry name" value="PROTEIN_KINASE_ATP"/>
    <property type="match status" value="1"/>
</dbReference>
<dbReference type="PROSITE" id="PS00108">
    <property type="entry name" value="PROTEIN_KINASE_ST"/>
    <property type="match status" value="1"/>
</dbReference>
<dbReference type="InterPro" id="IPR052751">
    <property type="entry name" value="Plant_MAPKKK"/>
</dbReference>
<dbReference type="Pfam" id="PF00069">
    <property type="entry name" value="Pkinase"/>
    <property type="match status" value="1"/>
</dbReference>
<dbReference type="GO" id="GO:0007165">
    <property type="term" value="P:signal transduction"/>
    <property type="evidence" value="ECO:0007669"/>
    <property type="project" value="TreeGrafter"/>
</dbReference>
<keyword evidence="7" id="KW-0472">Membrane</keyword>
<evidence type="ECO:0000256" key="3">
    <source>
        <dbReference type="ARBA" id="ARBA00022777"/>
    </source>
</evidence>
<dbReference type="PROSITE" id="PS50011">
    <property type="entry name" value="PROTEIN_KINASE_DOM"/>
    <property type="match status" value="1"/>
</dbReference>
<dbReference type="CDD" id="cd06606">
    <property type="entry name" value="STKc_MAPKKK"/>
    <property type="match status" value="1"/>
</dbReference>
<dbReference type="Gene3D" id="1.10.510.10">
    <property type="entry name" value="Transferase(Phosphotransferase) domain 1"/>
    <property type="match status" value="1"/>
</dbReference>
<reference evidence="9 10" key="1">
    <citation type="submission" date="2020-10" db="EMBL/GenBank/DDBJ databases">
        <title>The Coptis chinensis genome and diversification of protoberbering-type alkaloids.</title>
        <authorList>
            <person name="Wang B."/>
            <person name="Shu S."/>
            <person name="Song C."/>
            <person name="Liu Y."/>
        </authorList>
    </citation>
    <scope>NUCLEOTIDE SEQUENCE [LARGE SCALE GENOMIC DNA]</scope>
    <source>
        <strain evidence="9">HL-2020</strain>
        <tissue evidence="9">Leaf</tissue>
    </source>
</reference>
<feature type="transmembrane region" description="Helical" evidence="7">
    <location>
        <begin position="290"/>
        <end position="314"/>
    </location>
</feature>
<dbReference type="OrthoDB" id="25592at2759"/>
<keyword evidence="3" id="KW-0418">Kinase</keyword>
<dbReference type="GO" id="GO:0004674">
    <property type="term" value="F:protein serine/threonine kinase activity"/>
    <property type="evidence" value="ECO:0007669"/>
    <property type="project" value="UniProtKB-KW"/>
</dbReference>
<dbReference type="InterPro" id="IPR008271">
    <property type="entry name" value="Ser/Thr_kinase_AS"/>
</dbReference>
<evidence type="ECO:0000256" key="5">
    <source>
        <dbReference type="PROSITE-ProRule" id="PRU10141"/>
    </source>
</evidence>
<dbReference type="PANTHER" id="PTHR48011">
    <property type="entry name" value="CCR4-NOT TRANSCRIPTIONAL COMPLEX SUBUNIT CAF120-RELATED"/>
    <property type="match status" value="1"/>
</dbReference>
<comment type="caution">
    <text evidence="9">The sequence shown here is derived from an EMBL/GenBank/DDBJ whole genome shotgun (WGS) entry which is preliminary data.</text>
</comment>
<evidence type="ECO:0000256" key="2">
    <source>
        <dbReference type="ARBA" id="ARBA00022741"/>
    </source>
</evidence>
<evidence type="ECO:0000256" key="6">
    <source>
        <dbReference type="RuleBase" id="RU000304"/>
    </source>
</evidence>
<protein>
    <recommendedName>
        <fullName evidence="8">Protein kinase domain-containing protein</fullName>
    </recommendedName>
</protein>
<evidence type="ECO:0000259" key="8">
    <source>
        <dbReference type="PROSITE" id="PS50011"/>
    </source>
</evidence>
<dbReference type="EMBL" id="JADFTS010000003">
    <property type="protein sequence ID" value="KAF9615885.1"/>
    <property type="molecule type" value="Genomic_DNA"/>
</dbReference>
<name>A0A835IDA8_9MAGN</name>
<dbReference type="PANTHER" id="PTHR48011:SF18">
    <property type="entry name" value="MITOGEN-ACTIVATED PROTEIN KINASE KINASE KINASE 19-RELATED"/>
    <property type="match status" value="1"/>
</dbReference>
<keyword evidence="6" id="KW-0723">Serine/threonine-protein kinase</keyword>
<organism evidence="9 10">
    <name type="scientific">Coptis chinensis</name>
    <dbReference type="NCBI Taxonomy" id="261450"/>
    <lineage>
        <taxon>Eukaryota</taxon>
        <taxon>Viridiplantae</taxon>
        <taxon>Streptophyta</taxon>
        <taxon>Embryophyta</taxon>
        <taxon>Tracheophyta</taxon>
        <taxon>Spermatophyta</taxon>
        <taxon>Magnoliopsida</taxon>
        <taxon>Ranunculales</taxon>
        <taxon>Ranunculaceae</taxon>
        <taxon>Coptidoideae</taxon>
        <taxon>Coptis</taxon>
    </lineage>
</organism>
<keyword evidence="1" id="KW-0808">Transferase</keyword>
<dbReference type="InterPro" id="IPR011009">
    <property type="entry name" value="Kinase-like_dom_sf"/>
</dbReference>